<evidence type="ECO:0000313" key="1">
    <source>
        <dbReference type="EMBL" id="PKI71532.1"/>
    </source>
</evidence>
<organism evidence="1 2">
    <name type="scientific">Punica granatum</name>
    <name type="common">Pomegranate</name>
    <dbReference type="NCBI Taxonomy" id="22663"/>
    <lineage>
        <taxon>Eukaryota</taxon>
        <taxon>Viridiplantae</taxon>
        <taxon>Streptophyta</taxon>
        <taxon>Embryophyta</taxon>
        <taxon>Tracheophyta</taxon>
        <taxon>Spermatophyta</taxon>
        <taxon>Magnoliopsida</taxon>
        <taxon>eudicotyledons</taxon>
        <taxon>Gunneridae</taxon>
        <taxon>Pentapetalae</taxon>
        <taxon>rosids</taxon>
        <taxon>malvids</taxon>
        <taxon>Myrtales</taxon>
        <taxon>Lythraceae</taxon>
        <taxon>Punica</taxon>
    </lineage>
</organism>
<reference evidence="1 2" key="1">
    <citation type="submission" date="2017-11" db="EMBL/GenBank/DDBJ databases">
        <title>De-novo sequencing of pomegranate (Punica granatum L.) genome.</title>
        <authorList>
            <person name="Akparov Z."/>
            <person name="Amiraslanov A."/>
            <person name="Hajiyeva S."/>
            <person name="Abbasov M."/>
            <person name="Kaur K."/>
            <person name="Hamwieh A."/>
            <person name="Solovyev V."/>
            <person name="Salamov A."/>
            <person name="Braich B."/>
            <person name="Kosarev P."/>
            <person name="Mahmoud A."/>
            <person name="Hajiyev E."/>
            <person name="Babayeva S."/>
            <person name="Izzatullayeva V."/>
            <person name="Mammadov A."/>
            <person name="Mammadov A."/>
            <person name="Sharifova S."/>
            <person name="Ojaghi J."/>
            <person name="Eynullazada K."/>
            <person name="Bayramov B."/>
            <person name="Abdulazimova A."/>
            <person name="Shahmuradov I."/>
        </authorList>
    </citation>
    <scope>NUCLEOTIDE SEQUENCE [LARGE SCALE GENOMIC DNA]</scope>
    <source>
        <strain evidence="2">cv. AG2017</strain>
        <tissue evidence="1">Leaf</tissue>
    </source>
</reference>
<keyword evidence="2" id="KW-1185">Reference proteome</keyword>
<comment type="caution">
    <text evidence="1">The sequence shown here is derived from an EMBL/GenBank/DDBJ whole genome shotgun (WGS) entry which is preliminary data.</text>
</comment>
<dbReference type="Proteomes" id="UP000233551">
    <property type="component" value="Unassembled WGS sequence"/>
</dbReference>
<evidence type="ECO:0000313" key="2">
    <source>
        <dbReference type="Proteomes" id="UP000233551"/>
    </source>
</evidence>
<protein>
    <submittedName>
        <fullName evidence="1">Uncharacterized protein</fullName>
    </submittedName>
</protein>
<dbReference type="EMBL" id="PGOL01000365">
    <property type="protein sequence ID" value="PKI71532.1"/>
    <property type="molecule type" value="Genomic_DNA"/>
</dbReference>
<gene>
    <name evidence="1" type="ORF">CRG98_008049</name>
</gene>
<accession>A0A2I0KSS7</accession>
<sequence length="78" mass="8570">MGATLWAMGRDKVPEPDGTGLTLQAKVAEVVDGNQWKRKASRLAVMSTIRNELLYVYPNADGKDRTIWAADSNGRFCG</sequence>
<name>A0A2I0KSS7_PUNGR</name>
<dbReference type="AlphaFoldDB" id="A0A2I0KSS7"/>
<proteinExistence type="predicted"/>